<dbReference type="Gene3D" id="3.10.620.30">
    <property type="match status" value="1"/>
</dbReference>
<protein>
    <submittedName>
        <fullName evidence="1">Transglutaminase</fullName>
    </submittedName>
</protein>
<name>A0A917Q943_9HYPH</name>
<dbReference type="PANTHER" id="PTHR39327:SF1">
    <property type="entry name" value="BLR5470 PROTEIN"/>
    <property type="match status" value="1"/>
</dbReference>
<organism evidence="1 2">
    <name type="scientific">Salinarimonas ramus</name>
    <dbReference type="NCBI Taxonomy" id="690164"/>
    <lineage>
        <taxon>Bacteria</taxon>
        <taxon>Pseudomonadati</taxon>
        <taxon>Pseudomonadota</taxon>
        <taxon>Alphaproteobacteria</taxon>
        <taxon>Hyphomicrobiales</taxon>
        <taxon>Salinarimonadaceae</taxon>
        <taxon>Salinarimonas</taxon>
    </lineage>
</organism>
<comment type="caution">
    <text evidence="1">The sequence shown here is derived from an EMBL/GenBank/DDBJ whole genome shotgun (WGS) entry which is preliminary data.</text>
</comment>
<dbReference type="EMBL" id="BMMF01000007">
    <property type="protein sequence ID" value="GGK37405.1"/>
    <property type="molecule type" value="Genomic_DNA"/>
</dbReference>
<dbReference type="PANTHER" id="PTHR39327">
    <property type="match status" value="1"/>
</dbReference>
<evidence type="ECO:0000313" key="1">
    <source>
        <dbReference type="EMBL" id="GGK37405.1"/>
    </source>
</evidence>
<dbReference type="InterPro" id="IPR010319">
    <property type="entry name" value="Transglutaminase-like_Cys_pept"/>
</dbReference>
<evidence type="ECO:0000313" key="2">
    <source>
        <dbReference type="Proteomes" id="UP000600449"/>
    </source>
</evidence>
<reference evidence="1 2" key="1">
    <citation type="journal article" date="2014" name="Int. J. Syst. Evol. Microbiol.">
        <title>Complete genome sequence of Corynebacterium casei LMG S-19264T (=DSM 44701T), isolated from a smear-ripened cheese.</title>
        <authorList>
            <consortium name="US DOE Joint Genome Institute (JGI-PGF)"/>
            <person name="Walter F."/>
            <person name="Albersmeier A."/>
            <person name="Kalinowski J."/>
            <person name="Ruckert C."/>
        </authorList>
    </citation>
    <scope>NUCLEOTIDE SEQUENCE [LARGE SCALE GENOMIC DNA]</scope>
    <source>
        <strain evidence="1 2">CGMCC 1.9161</strain>
    </source>
</reference>
<dbReference type="Pfam" id="PF06035">
    <property type="entry name" value="Peptidase_C93"/>
    <property type="match status" value="1"/>
</dbReference>
<gene>
    <name evidence="1" type="ORF">GCM10011322_25590</name>
</gene>
<sequence length="229" mass="24966">MWNFGNAGGEGRDIIVRLARGMRKIAVSSLFVAGGFLALVASPAGVAASPFPEPSYQLATTGGARPVPAWSRFCQANPAECSVDPSEPEAIVLTERIWRTIVSVNRDVNRRIRPMTDQQQWNVVDSWDFPETGYGDCEDYQLLKRARLADAGIPRRAMRMTVVLDENNEGHAVLAIRTDRGDMILDNKVDAVKPWGATGYTYIKREGATSQAWVSLGGVTSPVTVATAQ</sequence>
<dbReference type="RefSeq" id="WP_188913547.1">
    <property type="nucleotide sequence ID" value="NZ_BMMF01000007.1"/>
</dbReference>
<proteinExistence type="predicted"/>
<dbReference type="Proteomes" id="UP000600449">
    <property type="component" value="Unassembled WGS sequence"/>
</dbReference>
<keyword evidence="2" id="KW-1185">Reference proteome</keyword>
<dbReference type="AlphaFoldDB" id="A0A917Q943"/>
<accession>A0A917Q943</accession>